<dbReference type="Gene3D" id="3.30.70.1520">
    <property type="entry name" value="Heterotetrameric sarcosine oxidase"/>
    <property type="match status" value="1"/>
</dbReference>
<name>A0A2V2LK04_9RHOB</name>
<dbReference type="SUPFAM" id="SSF103025">
    <property type="entry name" value="Folate-binding domain"/>
    <property type="match status" value="1"/>
</dbReference>
<proteinExistence type="predicted"/>
<protein>
    <recommendedName>
        <fullName evidence="3">Sarcosine oxidase subunit gamma</fullName>
    </recommendedName>
</protein>
<organism evidence="1 2">
    <name type="scientific">Meridianimarinicoccus roseus</name>
    <dbReference type="NCBI Taxonomy" id="2072018"/>
    <lineage>
        <taxon>Bacteria</taxon>
        <taxon>Pseudomonadati</taxon>
        <taxon>Pseudomonadota</taxon>
        <taxon>Alphaproteobacteria</taxon>
        <taxon>Rhodobacterales</taxon>
        <taxon>Paracoccaceae</taxon>
        <taxon>Meridianimarinicoccus</taxon>
    </lineage>
</organism>
<sequence length="260" mass="27816">MRGPKRRTCWAGSVRPPSRPRWRVRSRWGSWRWPGRGWARRSGRSARWTGATYRCGRCRRISWTRTEGACVAEYRLAPTFACGGAAPLLARHGAVTITERPDLALAALAQRAGDAALEALVRDVTGAPPPGPGRISGQAGGVQLAWTGPGQWLALAPADRHPDLAGMLVARLGAAASVTDQAGGWVCLDLDGVGCRALLERLCPLDTGAMDAGRAERTGIEHMGCLVICEVPGQRYRVMAARSFAVSLADMLETVARGLV</sequence>
<dbReference type="EMBL" id="QGKU01000033">
    <property type="protein sequence ID" value="PWR02659.1"/>
    <property type="molecule type" value="Genomic_DNA"/>
</dbReference>
<dbReference type="Gene3D" id="3.30.1360.120">
    <property type="entry name" value="Probable tRNA modification gtpase trme, domain 1"/>
    <property type="match status" value="1"/>
</dbReference>
<evidence type="ECO:0000313" key="1">
    <source>
        <dbReference type="EMBL" id="PWR02659.1"/>
    </source>
</evidence>
<dbReference type="InterPro" id="IPR027266">
    <property type="entry name" value="TrmE/GcvT-like"/>
</dbReference>
<reference evidence="1 2" key="1">
    <citation type="submission" date="2018-05" db="EMBL/GenBank/DDBJ databases">
        <title>Rhodobacteraceae gen. nov., sp. nov. isolated from sea water.</title>
        <authorList>
            <person name="Ren Y."/>
        </authorList>
    </citation>
    <scope>NUCLEOTIDE SEQUENCE [LARGE SCALE GENOMIC DNA]</scope>
    <source>
        <strain evidence="1 2">TG-679</strain>
    </source>
</reference>
<keyword evidence="2" id="KW-1185">Reference proteome</keyword>
<comment type="caution">
    <text evidence="1">The sequence shown here is derived from an EMBL/GenBank/DDBJ whole genome shotgun (WGS) entry which is preliminary data.</text>
</comment>
<dbReference type="OrthoDB" id="7356349at2"/>
<dbReference type="Proteomes" id="UP000245680">
    <property type="component" value="Unassembled WGS sequence"/>
</dbReference>
<evidence type="ECO:0000313" key="2">
    <source>
        <dbReference type="Proteomes" id="UP000245680"/>
    </source>
</evidence>
<evidence type="ECO:0008006" key="3">
    <source>
        <dbReference type="Google" id="ProtNLM"/>
    </source>
</evidence>
<gene>
    <name evidence="1" type="ORF">DKT77_10805</name>
</gene>
<dbReference type="AlphaFoldDB" id="A0A2V2LK04"/>
<accession>A0A2V2LK04</accession>